<reference evidence="1" key="1">
    <citation type="submission" date="2021-05" db="EMBL/GenBank/DDBJ databases">
        <authorList>
            <person name="Zhang X."/>
        </authorList>
    </citation>
    <scope>NUCLEOTIDE SEQUENCE</scope>
    <source>
        <plasmid evidence="1">p59001-phv</plasmid>
    </source>
</reference>
<dbReference type="AlphaFoldDB" id="A0A8E6NWQ2"/>
<sequence length="117" mass="13648">MQSELKSFSEGSAVLVKKNWLVDSLWTVFIETFTINEETYSKWVFIKEGDQIPQPSREYNEFSKKMQRYIERIQRSAKSEWAIFNLYAVGFSHASISKIIGIEVQTSKNTVSKIKKN</sequence>
<geneLocation type="plasmid" evidence="1">
    <name>p59001-phv</name>
</geneLocation>
<name>A0A8E6NWQ2_KLEPN</name>
<evidence type="ECO:0000313" key="1">
    <source>
        <dbReference type="EMBL" id="QVQ59178.1"/>
    </source>
</evidence>
<protein>
    <submittedName>
        <fullName evidence="1">Conjugal transfer protein TraJ</fullName>
    </submittedName>
</protein>
<dbReference type="EMBL" id="MZ156797">
    <property type="protein sequence ID" value="QVQ59178.1"/>
    <property type="molecule type" value="Genomic_DNA"/>
</dbReference>
<proteinExistence type="predicted"/>
<accession>A0A8E6NWQ2</accession>
<organism evidence="1">
    <name type="scientific">Klebsiella pneumoniae</name>
    <dbReference type="NCBI Taxonomy" id="573"/>
    <lineage>
        <taxon>Bacteria</taxon>
        <taxon>Pseudomonadati</taxon>
        <taxon>Pseudomonadota</taxon>
        <taxon>Gammaproteobacteria</taxon>
        <taxon>Enterobacterales</taxon>
        <taxon>Enterobacteriaceae</taxon>
        <taxon>Klebsiella/Raoultella group</taxon>
        <taxon>Klebsiella</taxon>
        <taxon>Klebsiella pneumoniae complex</taxon>
    </lineage>
</organism>
<keyword evidence="1" id="KW-0614">Plasmid</keyword>